<dbReference type="EMBL" id="PVTO01000070">
    <property type="protein sequence ID" value="PRY71608.1"/>
    <property type="molecule type" value="Genomic_DNA"/>
</dbReference>
<dbReference type="Proteomes" id="UP000238205">
    <property type="component" value="Unassembled WGS sequence"/>
</dbReference>
<dbReference type="OrthoDB" id="2154174at2"/>
<dbReference type="RefSeq" id="WP_106196515.1">
    <property type="nucleotide sequence ID" value="NZ_PVTO01000070.1"/>
</dbReference>
<proteinExistence type="predicted"/>
<dbReference type="NCBIfam" id="NF033550">
    <property type="entry name" value="transpos_ISL3"/>
    <property type="match status" value="1"/>
</dbReference>
<evidence type="ECO:0000259" key="1">
    <source>
        <dbReference type="Pfam" id="PF01610"/>
    </source>
</evidence>
<name>A0A2T0VMZ6_9LACT</name>
<dbReference type="InterPro" id="IPR002560">
    <property type="entry name" value="Transposase_DDE"/>
</dbReference>
<reference evidence="2 3" key="1">
    <citation type="submission" date="2018-03" db="EMBL/GenBank/DDBJ databases">
        <title>Genomic Encyclopedia of Archaeal and Bacterial Type Strains, Phase II (KMG-II): from individual species to whole genera.</title>
        <authorList>
            <person name="Goeker M."/>
        </authorList>
    </citation>
    <scope>NUCLEOTIDE SEQUENCE [LARGE SCALE GENOMIC DNA]</scope>
    <source>
        <strain evidence="2 3">DSM 13175</strain>
    </source>
</reference>
<dbReference type="AlphaFoldDB" id="A0A2T0VMZ6"/>
<sequence>MTYSHIIRKTLNIKDKNIHFDPEHYILPDETLNKITYKVLEATLTYTPKACEKCGTVNQNHLVIKNGRKSSLLKLGTVMFQPVRLRLWKQRFLCKACNQTFMAKTSLVQPHCFISNPIKSHIALELQTIQSMKAIGDRVAVSPHTVMRILKTVGETLEPTRHALPEHLSFDEFKSVKEAAGAMSFIFSNSQTHDVIDIIENRQQSRLIAYFQRYPYTLRKQVRTVTIDMYSPYIAVIEQCFPNAKLIIDRFHIVQHLNRALNRLRIEVMNTHRYSRPTDYHKLKKQWKLILKNSWKVDFETFYTHRLYDGLVSQKIMINYLLSFDEQFKWVYSLINDLKYSLSVGKSTQFNHHLERSKDRQLKRYIRTTMQTLEKYSGSISNSCTYTLSNGHLEGINNKIKTMKRSGYGYRNFRNLRARILISFKLTEKQDQFIRPVTFEEERELARQNQNAA</sequence>
<organism evidence="2 3">
    <name type="scientific">Alkalibacterium olivapovliticus</name>
    <dbReference type="NCBI Taxonomy" id="99907"/>
    <lineage>
        <taxon>Bacteria</taxon>
        <taxon>Bacillati</taxon>
        <taxon>Bacillota</taxon>
        <taxon>Bacilli</taxon>
        <taxon>Lactobacillales</taxon>
        <taxon>Carnobacteriaceae</taxon>
        <taxon>Alkalibacterium</taxon>
    </lineage>
</organism>
<feature type="domain" description="Transposase IS204/IS1001/IS1096/IS1165 DDE" evidence="1">
    <location>
        <begin position="168"/>
        <end position="420"/>
    </location>
</feature>
<evidence type="ECO:0000313" key="2">
    <source>
        <dbReference type="EMBL" id="PRY71608.1"/>
    </source>
</evidence>
<keyword evidence="3" id="KW-1185">Reference proteome</keyword>
<dbReference type="PANTHER" id="PTHR33498">
    <property type="entry name" value="TRANSPOSASE FOR INSERTION SEQUENCE ELEMENT IS1557"/>
    <property type="match status" value="1"/>
</dbReference>
<protein>
    <submittedName>
        <fullName evidence="2">Transposase</fullName>
    </submittedName>
</protein>
<evidence type="ECO:0000313" key="3">
    <source>
        <dbReference type="Proteomes" id="UP000238205"/>
    </source>
</evidence>
<dbReference type="PANTHER" id="PTHR33498:SF1">
    <property type="entry name" value="TRANSPOSASE FOR INSERTION SEQUENCE ELEMENT IS1557"/>
    <property type="match status" value="1"/>
</dbReference>
<dbReference type="Pfam" id="PF01610">
    <property type="entry name" value="DDE_Tnp_ISL3"/>
    <property type="match status" value="1"/>
</dbReference>
<gene>
    <name evidence="2" type="ORF">CLV38_1701</name>
</gene>
<dbReference type="InterPro" id="IPR047951">
    <property type="entry name" value="Transpos_ISL3"/>
</dbReference>
<accession>A0A2T0VMZ6</accession>
<comment type="caution">
    <text evidence="2">The sequence shown here is derived from an EMBL/GenBank/DDBJ whole genome shotgun (WGS) entry which is preliminary data.</text>
</comment>